<dbReference type="OrthoDB" id="2800708at2759"/>
<feature type="coiled-coil region" evidence="1">
    <location>
        <begin position="61"/>
        <end position="95"/>
    </location>
</feature>
<dbReference type="OMA" id="HYMPRED"/>
<feature type="region of interest" description="Disordered" evidence="2">
    <location>
        <begin position="274"/>
        <end position="293"/>
    </location>
</feature>
<evidence type="ECO:0000256" key="1">
    <source>
        <dbReference type="SAM" id="Coils"/>
    </source>
</evidence>
<protein>
    <submittedName>
        <fullName evidence="3">Uncharacterized protein</fullName>
    </submittedName>
</protein>
<accession>A0A284S963</accession>
<feature type="compositionally biased region" description="Pro residues" evidence="2">
    <location>
        <begin position="323"/>
        <end position="332"/>
    </location>
</feature>
<keyword evidence="1" id="KW-0175">Coiled coil</keyword>
<dbReference type="AlphaFoldDB" id="A0A284S963"/>
<proteinExistence type="predicted"/>
<reference evidence="4" key="1">
    <citation type="journal article" date="2017" name="Nat. Ecol. Evol.">
        <title>Genome expansion and lineage-specific genetic innovations in the forest pathogenic fungi Armillaria.</title>
        <authorList>
            <person name="Sipos G."/>
            <person name="Prasanna A.N."/>
            <person name="Walter M.C."/>
            <person name="O'Connor E."/>
            <person name="Balint B."/>
            <person name="Krizsan K."/>
            <person name="Kiss B."/>
            <person name="Hess J."/>
            <person name="Varga T."/>
            <person name="Slot J."/>
            <person name="Riley R."/>
            <person name="Boka B."/>
            <person name="Rigling D."/>
            <person name="Barry K."/>
            <person name="Lee J."/>
            <person name="Mihaltcheva S."/>
            <person name="LaButti K."/>
            <person name="Lipzen A."/>
            <person name="Waldron R."/>
            <person name="Moloney N.M."/>
            <person name="Sperisen C."/>
            <person name="Kredics L."/>
            <person name="Vagvoelgyi C."/>
            <person name="Patrignani A."/>
            <person name="Fitzpatrick D."/>
            <person name="Nagy I."/>
            <person name="Doyle S."/>
            <person name="Anderson J.B."/>
            <person name="Grigoriev I.V."/>
            <person name="Gueldener U."/>
            <person name="Muensterkoetter M."/>
            <person name="Nagy L.G."/>
        </authorList>
    </citation>
    <scope>NUCLEOTIDE SEQUENCE [LARGE SCALE GENOMIC DNA]</scope>
    <source>
        <strain evidence="4">C18/9</strain>
    </source>
</reference>
<dbReference type="EMBL" id="FUEG01000045">
    <property type="protein sequence ID" value="SJL17506.1"/>
    <property type="molecule type" value="Genomic_DNA"/>
</dbReference>
<evidence type="ECO:0000313" key="3">
    <source>
        <dbReference type="EMBL" id="SJL17506.1"/>
    </source>
</evidence>
<evidence type="ECO:0000313" key="4">
    <source>
        <dbReference type="Proteomes" id="UP000219338"/>
    </source>
</evidence>
<feature type="compositionally biased region" description="Acidic residues" evidence="2">
    <location>
        <begin position="192"/>
        <end position="203"/>
    </location>
</feature>
<dbReference type="STRING" id="47428.A0A284S963"/>
<feature type="region of interest" description="Disordered" evidence="2">
    <location>
        <begin position="301"/>
        <end position="351"/>
    </location>
</feature>
<keyword evidence="4" id="KW-1185">Reference proteome</keyword>
<dbReference type="Proteomes" id="UP000219338">
    <property type="component" value="Unassembled WGS sequence"/>
</dbReference>
<feature type="region of interest" description="Disordered" evidence="2">
    <location>
        <begin position="182"/>
        <end position="205"/>
    </location>
</feature>
<name>A0A284S963_ARMOS</name>
<organism evidence="3 4">
    <name type="scientific">Armillaria ostoyae</name>
    <name type="common">Armillaria root rot fungus</name>
    <dbReference type="NCBI Taxonomy" id="47428"/>
    <lineage>
        <taxon>Eukaryota</taxon>
        <taxon>Fungi</taxon>
        <taxon>Dikarya</taxon>
        <taxon>Basidiomycota</taxon>
        <taxon>Agaricomycotina</taxon>
        <taxon>Agaricomycetes</taxon>
        <taxon>Agaricomycetidae</taxon>
        <taxon>Agaricales</taxon>
        <taxon>Marasmiineae</taxon>
        <taxon>Physalacriaceae</taxon>
        <taxon>Armillaria</taxon>
    </lineage>
</organism>
<evidence type="ECO:0000256" key="2">
    <source>
        <dbReference type="SAM" id="MobiDB-lite"/>
    </source>
</evidence>
<gene>
    <name evidence="3" type="ORF">ARMOST_21058</name>
</gene>
<sequence length="351" mass="39473">MGPQRAITTEKDRQIHRLQVLVQAHTVRTSLIQERLGATQRALNTLQTIHTEELAAERQTSETLRKKLIAYQERARAAEMERDDMRAAVNELVDRVSVSKDFNAWPCGQLRATSLLDPAELLPAAPSRDQTTVYAAALVESLTTERDTERRAHKRTKKVAKNTITILEAQLALREAELESFLGQPPEGLPDLGEEEEPEEMSDEEAHRILELNVARQRRIEMETRALHARLEGIRSRSRSRPPNPIDALNAQIQQLAAQVNSFGAELRQLIESEKIDSAEPPREKDLLEADKDEISMDLARPLFPTTLGRGSELSANLNHDPLPLPPPPPETNTPLHSPAETDLLRDLQYP</sequence>